<keyword evidence="3" id="KW-1185">Reference proteome</keyword>
<organism evidence="1 3">
    <name type="scientific">Moraxella caviae</name>
    <dbReference type="NCBI Taxonomy" id="34060"/>
    <lineage>
        <taxon>Bacteria</taxon>
        <taxon>Pseudomonadati</taxon>
        <taxon>Pseudomonadota</taxon>
        <taxon>Gammaproteobacteria</taxon>
        <taxon>Moraxellales</taxon>
        <taxon>Moraxellaceae</taxon>
        <taxon>Moraxella</taxon>
    </lineage>
</organism>
<dbReference type="OrthoDB" id="6571023at2"/>
<reference evidence="1 3" key="1">
    <citation type="submission" date="2017-02" db="EMBL/GenBank/DDBJ databases">
        <title>Draft genome sequence of Moraxella caviae CCUG 355 type strain.</title>
        <authorList>
            <person name="Engstrom-Jakobsson H."/>
            <person name="Salva-Serra F."/>
            <person name="Thorell K."/>
            <person name="Gonzales-Siles L."/>
            <person name="Karlsson R."/>
            <person name="Boulund F."/>
            <person name="Engstrand L."/>
            <person name="Moore E."/>
        </authorList>
    </citation>
    <scope>NUCLEOTIDE SEQUENCE [LARGE SCALE GENOMIC DNA]</scope>
    <source>
        <strain evidence="1 3">CCUG 355</strain>
    </source>
</reference>
<gene>
    <name evidence="1" type="ORF">B0181_11610</name>
    <name evidence="2" type="ORF">NCTC10293_02110</name>
</gene>
<proteinExistence type="predicted"/>
<reference evidence="2 4" key="2">
    <citation type="submission" date="2018-06" db="EMBL/GenBank/DDBJ databases">
        <authorList>
            <consortium name="Pathogen Informatics"/>
            <person name="Doyle S."/>
        </authorList>
    </citation>
    <scope>NUCLEOTIDE SEQUENCE [LARGE SCALE GENOMIC DNA]</scope>
    <source>
        <strain evidence="2 4">NCTC10293</strain>
    </source>
</reference>
<keyword evidence="1" id="KW-0808">Transferase</keyword>
<keyword evidence="1" id="KW-0418">Kinase</keyword>
<dbReference type="EMBL" id="MUXU01000100">
    <property type="protein sequence ID" value="OOR86638.1"/>
    <property type="molecule type" value="Genomic_DNA"/>
</dbReference>
<dbReference type="GO" id="GO:0016301">
    <property type="term" value="F:kinase activity"/>
    <property type="evidence" value="ECO:0007669"/>
    <property type="project" value="UniProtKB-KW"/>
</dbReference>
<evidence type="ECO:0000313" key="3">
    <source>
        <dbReference type="Proteomes" id="UP000190435"/>
    </source>
</evidence>
<dbReference type="RefSeq" id="WP_078277635.1">
    <property type="nucleotide sequence ID" value="NZ_CAACXO010000027.1"/>
</dbReference>
<dbReference type="STRING" id="34060.B0181_11610"/>
<dbReference type="Proteomes" id="UP000255279">
    <property type="component" value="Unassembled WGS sequence"/>
</dbReference>
<evidence type="ECO:0000313" key="4">
    <source>
        <dbReference type="Proteomes" id="UP000255279"/>
    </source>
</evidence>
<sequence length="117" mass="12779">MNNEITNEIATAFDSDLKDAVKPFTGERNSVLNGGLDDWLGESINTATAHYSGRGVFSRFSAKEVNDTILASDVKLICLQSEVSDTPQIDDVINGFRVVAINKDPADVSYTIQLRQV</sequence>
<protein>
    <submittedName>
        <fullName evidence="1">Glutamate 5-kinase</fullName>
    </submittedName>
</protein>
<accession>A0A1S9ZT59</accession>
<name>A0A1S9ZT59_9GAMM</name>
<dbReference type="Proteomes" id="UP000190435">
    <property type="component" value="Unassembled WGS sequence"/>
</dbReference>
<dbReference type="AlphaFoldDB" id="A0A1S9ZT59"/>
<evidence type="ECO:0000313" key="1">
    <source>
        <dbReference type="EMBL" id="OOR86638.1"/>
    </source>
</evidence>
<evidence type="ECO:0000313" key="2">
    <source>
        <dbReference type="EMBL" id="STZ14515.1"/>
    </source>
</evidence>
<dbReference type="EMBL" id="UGQE01000004">
    <property type="protein sequence ID" value="STZ14515.1"/>
    <property type="molecule type" value="Genomic_DNA"/>
</dbReference>